<dbReference type="EnsemblBacteria" id="CAK06328">
    <property type="protein sequence ID" value="CAK06328"/>
    <property type="gene ID" value="RL0833"/>
</dbReference>
<name>Q1ML26_RHIJ3</name>
<protein>
    <submittedName>
        <fullName evidence="2">Transmembrane protein</fullName>
    </submittedName>
</protein>
<dbReference type="KEGG" id="rle:RL0833"/>
<evidence type="ECO:0000256" key="1">
    <source>
        <dbReference type="SAM" id="Phobius"/>
    </source>
</evidence>
<dbReference type="AlphaFoldDB" id="Q1ML26"/>
<evidence type="ECO:0000313" key="2">
    <source>
        <dbReference type="EMBL" id="CAK06328.1"/>
    </source>
</evidence>
<keyword evidence="1" id="KW-0472">Membrane</keyword>
<reference evidence="2 3" key="1">
    <citation type="journal article" date="2006" name="Genome Biol.">
        <title>The genome of Rhizobium leguminosarum has recognizable core and accessory components.</title>
        <authorList>
            <person name="Young J.W."/>
            <person name="Crossman L.C."/>
            <person name="Johnston A.W.B."/>
            <person name="Thomson N.R."/>
            <person name="Ghazoui Z.F."/>
            <person name="Hull K.H."/>
            <person name="Wexler M."/>
            <person name="Curson A.R.J."/>
            <person name="Todd J.D."/>
            <person name="Poole P.S."/>
            <person name="Mauchline T.H."/>
            <person name="East A.K."/>
            <person name="Quail M.A."/>
            <person name="Churcher C."/>
            <person name="Arrowsmith C."/>
            <person name="Cherevach A."/>
            <person name="Chillingworth T."/>
            <person name="Clarke K."/>
            <person name="Cronin A."/>
            <person name="Davis P."/>
            <person name="Fraser A."/>
            <person name="Hance Z."/>
            <person name="Hauser H."/>
            <person name="Jagels K."/>
            <person name="Moule S."/>
            <person name="Mungall K."/>
            <person name="Norbertczak H."/>
            <person name="Rabbinowitsch E."/>
            <person name="Sanders M."/>
            <person name="Simmonds M."/>
            <person name="Whitehead S."/>
            <person name="Parkhill J."/>
        </authorList>
    </citation>
    <scope>NUCLEOTIDE SEQUENCE [LARGE SCALE GENOMIC DNA]</scope>
    <source>
        <strain evidence="3">DSM 114642 / LMG 32736 / 3841</strain>
    </source>
</reference>
<accession>Q1ML26</accession>
<sequence length="44" mass="5065">MEIRWEAEMDQRSSLRAVMIAMFLVALFIVGIYAGQHIGLLPRM</sequence>
<dbReference type="EMBL" id="AM236080">
    <property type="protein sequence ID" value="CAK06328.1"/>
    <property type="molecule type" value="Genomic_DNA"/>
</dbReference>
<keyword evidence="1" id="KW-1133">Transmembrane helix</keyword>
<evidence type="ECO:0000313" key="3">
    <source>
        <dbReference type="Proteomes" id="UP000006575"/>
    </source>
</evidence>
<dbReference type="HOGENOM" id="CLU_3358057_0_0_5"/>
<feature type="transmembrane region" description="Helical" evidence="1">
    <location>
        <begin position="15"/>
        <end position="35"/>
    </location>
</feature>
<keyword evidence="3" id="KW-1185">Reference proteome</keyword>
<gene>
    <name evidence="2" type="ordered locus">RL0833</name>
</gene>
<keyword evidence="1 2" id="KW-0812">Transmembrane</keyword>
<dbReference type="Proteomes" id="UP000006575">
    <property type="component" value="Chromosome"/>
</dbReference>
<proteinExistence type="predicted"/>
<organism evidence="2 3">
    <name type="scientific">Rhizobium johnstonii (strain DSM 114642 / LMG 32736 / 3841)</name>
    <name type="common">Rhizobium leguminosarum bv. viciae</name>
    <dbReference type="NCBI Taxonomy" id="216596"/>
    <lineage>
        <taxon>Bacteria</taxon>
        <taxon>Pseudomonadati</taxon>
        <taxon>Pseudomonadota</taxon>
        <taxon>Alphaproteobacteria</taxon>
        <taxon>Hyphomicrobiales</taxon>
        <taxon>Rhizobiaceae</taxon>
        <taxon>Rhizobium/Agrobacterium group</taxon>
        <taxon>Rhizobium</taxon>
        <taxon>Rhizobium johnstonii</taxon>
    </lineage>
</organism>